<dbReference type="GO" id="GO:0042597">
    <property type="term" value="C:periplasmic space"/>
    <property type="evidence" value="ECO:0007669"/>
    <property type="project" value="InterPro"/>
</dbReference>
<dbReference type="GO" id="GO:0006825">
    <property type="term" value="P:copper ion transport"/>
    <property type="evidence" value="ECO:0007669"/>
    <property type="project" value="InterPro"/>
</dbReference>
<evidence type="ECO:0000256" key="4">
    <source>
        <dbReference type="ARBA" id="ARBA00023008"/>
    </source>
</evidence>
<evidence type="ECO:0000256" key="3">
    <source>
        <dbReference type="ARBA" id="ARBA00022729"/>
    </source>
</evidence>
<dbReference type="AlphaFoldDB" id="A0A6J6HMJ7"/>
<proteinExistence type="predicted"/>
<dbReference type="InterPro" id="IPR014756">
    <property type="entry name" value="Ig_E-set"/>
</dbReference>
<dbReference type="Gene3D" id="2.60.40.1220">
    <property type="match status" value="1"/>
</dbReference>
<evidence type="ECO:0000259" key="6">
    <source>
        <dbReference type="Pfam" id="PF04234"/>
    </source>
</evidence>
<comment type="subcellular location">
    <subcellularLocation>
        <location evidence="1">Cell envelope</location>
    </subcellularLocation>
</comment>
<dbReference type="PANTHER" id="PTHR34820:SF4">
    <property type="entry name" value="INNER MEMBRANE PROTEIN YEBZ"/>
    <property type="match status" value="1"/>
</dbReference>
<feature type="transmembrane region" description="Helical" evidence="5">
    <location>
        <begin position="174"/>
        <end position="193"/>
    </location>
</feature>
<reference evidence="7" key="1">
    <citation type="submission" date="2020-05" db="EMBL/GenBank/DDBJ databases">
        <authorList>
            <person name="Chiriac C."/>
            <person name="Salcher M."/>
            <person name="Ghai R."/>
            <person name="Kavagutti S V."/>
        </authorList>
    </citation>
    <scope>NUCLEOTIDE SEQUENCE</scope>
</reference>
<dbReference type="SUPFAM" id="SSF81296">
    <property type="entry name" value="E set domains"/>
    <property type="match status" value="1"/>
</dbReference>
<dbReference type="GO" id="GO:0030313">
    <property type="term" value="C:cell envelope"/>
    <property type="evidence" value="ECO:0007669"/>
    <property type="project" value="UniProtKB-SubCell"/>
</dbReference>
<feature type="domain" description="CopC" evidence="6">
    <location>
        <begin position="28"/>
        <end position="124"/>
    </location>
</feature>
<keyword evidence="2" id="KW-0479">Metal-binding</keyword>
<dbReference type="InterPro" id="IPR007348">
    <property type="entry name" value="CopC_dom"/>
</dbReference>
<keyword evidence="5" id="KW-0812">Transmembrane</keyword>
<keyword evidence="5" id="KW-0472">Membrane</keyword>
<organism evidence="7">
    <name type="scientific">freshwater metagenome</name>
    <dbReference type="NCBI Taxonomy" id="449393"/>
    <lineage>
        <taxon>unclassified sequences</taxon>
        <taxon>metagenomes</taxon>
        <taxon>ecological metagenomes</taxon>
    </lineage>
</organism>
<keyword evidence="5" id="KW-1133">Transmembrane helix</keyword>
<accession>A0A6J6HMJ7</accession>
<dbReference type="GO" id="GO:0046688">
    <property type="term" value="P:response to copper ion"/>
    <property type="evidence" value="ECO:0007669"/>
    <property type="project" value="InterPro"/>
</dbReference>
<dbReference type="GO" id="GO:0005507">
    <property type="term" value="F:copper ion binding"/>
    <property type="evidence" value="ECO:0007669"/>
    <property type="project" value="InterPro"/>
</dbReference>
<dbReference type="GO" id="GO:0005886">
    <property type="term" value="C:plasma membrane"/>
    <property type="evidence" value="ECO:0007669"/>
    <property type="project" value="TreeGrafter"/>
</dbReference>
<gene>
    <name evidence="7" type="ORF">UFOPK1857_00342</name>
</gene>
<keyword evidence="4" id="KW-0186">Copper</keyword>
<keyword evidence="3" id="KW-0732">Signal</keyword>
<evidence type="ECO:0000313" key="7">
    <source>
        <dbReference type="EMBL" id="CAB4609878.1"/>
    </source>
</evidence>
<protein>
    <submittedName>
        <fullName evidence="7">Unannotated protein</fullName>
    </submittedName>
</protein>
<dbReference type="InterPro" id="IPR032694">
    <property type="entry name" value="CopC/D"/>
</dbReference>
<dbReference type="PANTHER" id="PTHR34820">
    <property type="entry name" value="INNER MEMBRANE PROTEIN YEBZ"/>
    <property type="match status" value="1"/>
</dbReference>
<dbReference type="Pfam" id="PF04234">
    <property type="entry name" value="CopC"/>
    <property type="match status" value="1"/>
</dbReference>
<name>A0A6J6HMJ7_9ZZZZ</name>
<sequence length="209" mass="21594">MKRILTAAATLSLSVAAIIGVSAPALAHSDELKTSPAAGATVDAGRIPVTLTFGEELLTGDDSISHQVVIANEAGERVPALCASADGFELSTAAAIDQPGKYTVTWRTVSADGHPVDGTFDFNVVNNTDYDAAADPVDACTDAQISESMPIATPLAVDAQLMARDAQSSDSVPGALFIGAGFVVVLVVIAIATRKTLKDRVQRRKSKSE</sequence>
<evidence type="ECO:0000256" key="5">
    <source>
        <dbReference type="SAM" id="Phobius"/>
    </source>
</evidence>
<evidence type="ECO:0000256" key="1">
    <source>
        <dbReference type="ARBA" id="ARBA00004196"/>
    </source>
</evidence>
<evidence type="ECO:0000256" key="2">
    <source>
        <dbReference type="ARBA" id="ARBA00022723"/>
    </source>
</evidence>
<dbReference type="EMBL" id="CAEZUU010000048">
    <property type="protein sequence ID" value="CAB4609878.1"/>
    <property type="molecule type" value="Genomic_DNA"/>
</dbReference>
<dbReference type="InterPro" id="IPR014755">
    <property type="entry name" value="Cu-Rt/internalin_Ig-like"/>
</dbReference>